<dbReference type="AlphaFoldDB" id="A0A1I7NJ12"/>
<feature type="domain" description="DUF4142" evidence="2">
    <location>
        <begin position="24"/>
        <end position="161"/>
    </location>
</feature>
<proteinExistence type="predicted"/>
<sequence length="169" mass="18689">MRAILAIIAMGFALPVLAADVPRQTKDFVSNATVGNKFEIDTSELALKYGKSPEVQNFAHQMITDHTKAGEDLKKALEEAKIEPPENALDMTHEAKYAKLRLFTTKNGFDSAYAHDQLKAHEDAVAKFKDYAANGPTPQVKAFAVALLPTLEHHLAMAKDLNEKMRSHM</sequence>
<keyword evidence="1" id="KW-0732">Signal</keyword>
<evidence type="ECO:0000313" key="3">
    <source>
        <dbReference type="EMBL" id="SFV34546.1"/>
    </source>
</evidence>
<evidence type="ECO:0000256" key="1">
    <source>
        <dbReference type="SAM" id="SignalP"/>
    </source>
</evidence>
<dbReference type="EMBL" id="FPCH01000002">
    <property type="protein sequence ID" value="SFV34546.1"/>
    <property type="molecule type" value="Genomic_DNA"/>
</dbReference>
<reference evidence="4" key="1">
    <citation type="submission" date="2016-10" db="EMBL/GenBank/DDBJ databases">
        <authorList>
            <person name="Varghese N."/>
            <person name="Submissions S."/>
        </authorList>
    </citation>
    <scope>NUCLEOTIDE SEQUENCE [LARGE SCALE GENOMIC DNA]</scope>
    <source>
        <strain evidence="4">DSM 1565</strain>
    </source>
</reference>
<accession>A0A1I7NJ12</accession>
<organism evidence="3 4">
    <name type="scientific">Hyphomicrobium facile</name>
    <dbReference type="NCBI Taxonomy" id="51670"/>
    <lineage>
        <taxon>Bacteria</taxon>
        <taxon>Pseudomonadati</taxon>
        <taxon>Pseudomonadota</taxon>
        <taxon>Alphaproteobacteria</taxon>
        <taxon>Hyphomicrobiales</taxon>
        <taxon>Hyphomicrobiaceae</taxon>
        <taxon>Hyphomicrobium</taxon>
    </lineage>
</organism>
<dbReference type="InterPro" id="IPR012347">
    <property type="entry name" value="Ferritin-like"/>
</dbReference>
<dbReference type="PANTHER" id="PTHR38593:SF1">
    <property type="entry name" value="BLR2558 PROTEIN"/>
    <property type="match status" value="1"/>
</dbReference>
<dbReference type="Gene3D" id="1.20.1260.10">
    <property type="match status" value="1"/>
</dbReference>
<feature type="chain" id="PRO_5011544905" evidence="1">
    <location>
        <begin position="19"/>
        <end position="169"/>
    </location>
</feature>
<gene>
    <name evidence="3" type="ORF">SAMN04488557_2358</name>
</gene>
<dbReference type="PANTHER" id="PTHR38593">
    <property type="entry name" value="BLR2558 PROTEIN"/>
    <property type="match status" value="1"/>
</dbReference>
<keyword evidence="4" id="KW-1185">Reference proteome</keyword>
<dbReference type="STRING" id="51670.SAMN04488557_2358"/>
<protein>
    <submittedName>
        <fullName evidence="3">Putative membrane protein</fullName>
    </submittedName>
</protein>
<name>A0A1I7NJ12_9HYPH</name>
<evidence type="ECO:0000259" key="2">
    <source>
        <dbReference type="Pfam" id="PF13628"/>
    </source>
</evidence>
<dbReference type="Pfam" id="PF13628">
    <property type="entry name" value="DUF4142"/>
    <property type="match status" value="1"/>
</dbReference>
<dbReference type="InterPro" id="IPR025419">
    <property type="entry name" value="DUF4142"/>
</dbReference>
<feature type="signal peptide" evidence="1">
    <location>
        <begin position="1"/>
        <end position="18"/>
    </location>
</feature>
<dbReference type="Proteomes" id="UP000199423">
    <property type="component" value="Unassembled WGS sequence"/>
</dbReference>
<evidence type="ECO:0000313" key="4">
    <source>
        <dbReference type="Proteomes" id="UP000199423"/>
    </source>
</evidence>